<keyword evidence="6" id="KW-1185">Reference proteome</keyword>
<comment type="similarity">
    <text evidence="1">Belongs to the AB hydrolase superfamily.</text>
</comment>
<protein>
    <submittedName>
        <fullName evidence="5">X-Pro dipeptidyl-peptidase-like protein</fullName>
    </submittedName>
</protein>
<dbReference type="SUPFAM" id="SSF53474">
    <property type="entry name" value="alpha/beta-Hydrolases"/>
    <property type="match status" value="1"/>
</dbReference>
<keyword evidence="3" id="KW-0732">Signal</keyword>
<dbReference type="AlphaFoldDB" id="A0A3N1HJ83"/>
<gene>
    <name evidence="5" type="ORF">EDD40_8105</name>
</gene>
<proteinExistence type="inferred from homology"/>
<feature type="domain" description="Xaa-Pro dipeptidyl-peptidase-like" evidence="4">
    <location>
        <begin position="46"/>
        <end position="290"/>
    </location>
</feature>
<evidence type="ECO:0000313" key="6">
    <source>
        <dbReference type="Proteomes" id="UP000268727"/>
    </source>
</evidence>
<evidence type="ECO:0000256" key="3">
    <source>
        <dbReference type="SAM" id="SignalP"/>
    </source>
</evidence>
<dbReference type="InterPro" id="IPR050261">
    <property type="entry name" value="FrsA_esterase"/>
</dbReference>
<feature type="chain" id="PRO_5038688519" evidence="3">
    <location>
        <begin position="21"/>
        <end position="496"/>
    </location>
</feature>
<dbReference type="InterPro" id="IPR000383">
    <property type="entry name" value="Xaa-Pro-like_dom"/>
</dbReference>
<evidence type="ECO:0000256" key="1">
    <source>
        <dbReference type="ARBA" id="ARBA00008645"/>
    </source>
</evidence>
<dbReference type="GO" id="GO:0052689">
    <property type="term" value="F:carboxylic ester hydrolase activity"/>
    <property type="evidence" value="ECO:0007669"/>
    <property type="project" value="UniProtKB-ARBA"/>
</dbReference>
<sequence length="496" mass="51821">MRLVTALVVAAFAVTPPAAASAEHPAPDHVCVASVPETDPLEPGPVNICVSVFRPATASPDNPVPVLLHSHGWGGSRTSAPGSFRRYLDAGFGVVSIDQRGFGESGGKAHVEDPAFEGEDVIRVIDHVASLDWVRENGPGDPVLGAVGGSYGGGFQFAGAFTEVAKTGRTRFDALAPQITWHSLNDSLAPREVVRTTWVTGLYAAALDAHTSTMHAGYAEGLLTGDWPASMDEFFRDNGPAHHVAAGRRLDIPVLLRQGISDNLFPLDQAIDNFDRALTPRARANSLLIGYNGGHALPNVIPTGYAVAGDECSARQGGYDDLELRFLAENLQGAPRAVTGHGRYQLMTAEGGCVTVDSVAPTTTAALPDILTTAGVGLPQAVKIADGPLAVAGSPVLDAVVSTLGLDNRAFFGLSVGTSPATAKVIQNNVLPHRERGLHPGARRTIELPAVAATVPAGQSLFLTVTPISDMFVLHGSRTPGAMLLRDVTVRLPVRG</sequence>
<dbReference type="Gene3D" id="3.40.50.1820">
    <property type="entry name" value="alpha/beta hydrolase"/>
    <property type="match status" value="1"/>
</dbReference>
<dbReference type="OrthoDB" id="9804819at2"/>
<dbReference type="EMBL" id="RJKM01000001">
    <property type="protein sequence ID" value="ROP42598.1"/>
    <property type="molecule type" value="Genomic_DNA"/>
</dbReference>
<feature type="signal peptide" evidence="3">
    <location>
        <begin position="1"/>
        <end position="20"/>
    </location>
</feature>
<evidence type="ECO:0000313" key="5">
    <source>
        <dbReference type="EMBL" id="ROP42598.1"/>
    </source>
</evidence>
<evidence type="ECO:0000256" key="2">
    <source>
        <dbReference type="ARBA" id="ARBA00022801"/>
    </source>
</evidence>
<keyword evidence="2" id="KW-0378">Hydrolase</keyword>
<dbReference type="InterPro" id="IPR029058">
    <property type="entry name" value="AB_hydrolase_fold"/>
</dbReference>
<dbReference type="Pfam" id="PF02129">
    <property type="entry name" value="Peptidase_S15"/>
    <property type="match status" value="1"/>
</dbReference>
<name>A0A3N1HJ83_9PSEU</name>
<dbReference type="PANTHER" id="PTHR22946">
    <property type="entry name" value="DIENELACTONE HYDROLASE DOMAIN-CONTAINING PROTEIN-RELATED"/>
    <property type="match status" value="1"/>
</dbReference>
<dbReference type="Proteomes" id="UP000268727">
    <property type="component" value="Unassembled WGS sequence"/>
</dbReference>
<dbReference type="PANTHER" id="PTHR22946:SF9">
    <property type="entry name" value="POLYKETIDE TRANSFERASE AF380"/>
    <property type="match status" value="1"/>
</dbReference>
<dbReference type="RefSeq" id="WP_123747517.1">
    <property type="nucleotide sequence ID" value="NZ_RJKM01000001.1"/>
</dbReference>
<reference evidence="5 6" key="1">
    <citation type="submission" date="2018-11" db="EMBL/GenBank/DDBJ databases">
        <title>Sequencing the genomes of 1000 actinobacteria strains.</title>
        <authorList>
            <person name="Klenk H.-P."/>
        </authorList>
    </citation>
    <scope>NUCLEOTIDE SEQUENCE [LARGE SCALE GENOMIC DNA]</scope>
    <source>
        <strain evidence="5 6">DSM 44231</strain>
    </source>
</reference>
<comment type="caution">
    <text evidence="5">The sequence shown here is derived from an EMBL/GenBank/DDBJ whole genome shotgun (WGS) entry which is preliminary data.</text>
</comment>
<accession>A0A3N1HJ83</accession>
<evidence type="ECO:0000259" key="4">
    <source>
        <dbReference type="Pfam" id="PF02129"/>
    </source>
</evidence>
<organism evidence="5 6">
    <name type="scientific">Saccharothrix texasensis</name>
    <dbReference type="NCBI Taxonomy" id="103734"/>
    <lineage>
        <taxon>Bacteria</taxon>
        <taxon>Bacillati</taxon>
        <taxon>Actinomycetota</taxon>
        <taxon>Actinomycetes</taxon>
        <taxon>Pseudonocardiales</taxon>
        <taxon>Pseudonocardiaceae</taxon>
        <taxon>Saccharothrix</taxon>
    </lineage>
</organism>